<proteinExistence type="predicted"/>
<sequence length="117" mass="13114">MASSLTPSPATLCPMRYERLTNEKVDEMIHETDGGKRINYKEFIRVKTVRKLSGFRTYFRKRNLSYIAPVNDHLGLHLIDVLQKSIARIAGDATSTTVCGVHIKLAEAAAAVESRRP</sequence>
<gene>
    <name evidence="1" type="ordered locus">LOC_Os11g33360</name>
</gene>
<dbReference type="AlphaFoldDB" id="Q2R327"/>
<reference evidence="1" key="2">
    <citation type="submission" date="2005-04" db="EMBL/GenBank/DDBJ databases">
        <authorList>
            <person name="Buell C.R."/>
            <person name="Wing R.A."/>
            <person name="McCombie W.A."/>
            <person name="Ouyang S."/>
        </authorList>
    </citation>
    <scope>NUCLEOTIDE SEQUENCE</scope>
</reference>
<name>Q2R327_ORYSJ</name>
<accession>Q2R327</accession>
<organism evidence="1">
    <name type="scientific">Oryza sativa subsp. japonica</name>
    <name type="common">Rice</name>
    <dbReference type="NCBI Taxonomy" id="39947"/>
    <lineage>
        <taxon>Eukaryota</taxon>
        <taxon>Viridiplantae</taxon>
        <taxon>Streptophyta</taxon>
        <taxon>Embryophyta</taxon>
        <taxon>Tracheophyta</taxon>
        <taxon>Spermatophyta</taxon>
        <taxon>Magnoliopsida</taxon>
        <taxon>Liliopsida</taxon>
        <taxon>Poales</taxon>
        <taxon>Poaceae</taxon>
        <taxon>BOP clade</taxon>
        <taxon>Oryzoideae</taxon>
        <taxon>Oryzeae</taxon>
        <taxon>Oryzinae</taxon>
        <taxon>Oryza</taxon>
        <taxon>Oryza sativa</taxon>
    </lineage>
</organism>
<protein>
    <submittedName>
        <fullName evidence="1">Uncharacterized protein</fullName>
    </submittedName>
</protein>
<reference evidence="1" key="3">
    <citation type="submission" date="2006-01" db="EMBL/GenBank/DDBJ databases">
        <authorList>
            <person name="Buell R."/>
        </authorList>
    </citation>
    <scope>NUCLEOTIDE SEQUENCE</scope>
</reference>
<dbReference type="Gene3D" id="1.10.238.10">
    <property type="entry name" value="EF-hand"/>
    <property type="match status" value="1"/>
</dbReference>
<dbReference type="EMBL" id="DP000010">
    <property type="protein sequence ID" value="ABA94113.1"/>
    <property type="molecule type" value="Genomic_DNA"/>
</dbReference>
<reference evidence="1" key="1">
    <citation type="journal article" date="2005" name="BMC Biol.">
        <title>The sequence of rice chromosomes 11 and 12, rich in disease resistance genes and recent gene duplications.</title>
        <authorList>
            <consortium name="The rice chromosomes 11 and 12 sequencing consortia"/>
        </authorList>
    </citation>
    <scope>NUCLEOTIDE SEQUENCE [LARGE SCALE GENOMIC DNA]</scope>
</reference>
<evidence type="ECO:0000313" key="1">
    <source>
        <dbReference type="EMBL" id="ABA94113.1"/>
    </source>
</evidence>